<sequence>MFFTSREKFNRLAFQPVIMAAGTGSRMTDLTASIPKALLTVGNKPMIWYSIHMCQRVGFQDVIVIVLESKRTQIEKALKIPGDISIKIDFVGIPDDEYSGTADSLRRIKNKIKSDILVISSDLITDMKMEHMIESFMAYDADVGVLLSPLPKAFNETQAPGVKVKKQKEKDIVGLDKNERRLLFYSNEADFEDDITLKNSFLKKCPFVKLRNDLTDCHMYFLKKWIFDFLLDKKSMSTLKGDLIPYLINKQFVKPPQLEKKDNPYSTDSMEIGSYMSDVQKKDIFSYIPADIMAEAKKLSLSSSRPDNYLIHDEKILCLAYIQNSGFCVRTNTIANYAEANKQIYDHFEALAPDLKIQRVPKAYENLKTITKSLLGDNSSVGQNVIIAESVIGPQCQIKDDVKIKNSIILDHTIIHKGSKIENCIICDNAFICSMCDLKSTVVGSCRKIEESVKLKNETLVDAQEMMEI</sequence>
<comment type="subcellular location">
    <subcellularLocation>
        <location evidence="1">Cytoplasm</location>
        <location evidence="1">Cytosol</location>
    </subcellularLocation>
</comment>
<organism evidence="12 13">
    <name type="scientific">Acanthosepion pharaonis</name>
    <name type="common">Pharaoh cuttlefish</name>
    <name type="synonym">Sepia pharaonis</name>
    <dbReference type="NCBI Taxonomy" id="158019"/>
    <lineage>
        <taxon>Eukaryota</taxon>
        <taxon>Metazoa</taxon>
        <taxon>Spiralia</taxon>
        <taxon>Lophotrochozoa</taxon>
        <taxon>Mollusca</taxon>
        <taxon>Cephalopoda</taxon>
        <taxon>Coleoidea</taxon>
        <taxon>Decapodiformes</taxon>
        <taxon>Sepiida</taxon>
        <taxon>Sepiina</taxon>
        <taxon>Sepiidae</taxon>
        <taxon>Acanthosepion</taxon>
    </lineage>
</organism>
<reference evidence="12" key="1">
    <citation type="submission" date="2021-01" db="EMBL/GenBank/DDBJ databases">
        <authorList>
            <person name="Li R."/>
            <person name="Bekaert M."/>
        </authorList>
    </citation>
    <scope>NUCLEOTIDE SEQUENCE</scope>
    <source>
        <strain evidence="12">Farmed</strain>
    </source>
</reference>
<evidence type="ECO:0000256" key="5">
    <source>
        <dbReference type="ARBA" id="ARBA00022917"/>
    </source>
</evidence>
<dbReference type="GO" id="GO:0002183">
    <property type="term" value="P:cytoplasmic translational initiation"/>
    <property type="evidence" value="ECO:0007669"/>
    <property type="project" value="TreeGrafter"/>
</dbReference>
<feature type="domain" description="Nucleotidyl transferase" evidence="10">
    <location>
        <begin position="16"/>
        <end position="151"/>
    </location>
</feature>
<keyword evidence="3" id="KW-0963">Cytoplasm</keyword>
<comment type="function">
    <text evidence="8">Acts as a component of the translation initiation factor 2B (eIF2B) complex, which catalyzes the exchange of GDP for GTP on the eukaryotic initiation factor 2 (eIF2) complex gamma subunit. Its guanine nucleotide exchange factor activity is repressed when bound to eIF2 complex phosphorylated on the alpha subunit, thereby limiting the amount of methionyl-initiator methionine tRNA available to the ribosome and consequently global translation is repressed.</text>
</comment>
<feature type="domain" description="EIF2B subunit epsilon/gamma LbH" evidence="11">
    <location>
        <begin position="371"/>
        <end position="450"/>
    </location>
</feature>
<accession>A0A812CBF2</accession>
<proteinExistence type="inferred from homology"/>
<dbReference type="GO" id="GO:0005851">
    <property type="term" value="C:eukaryotic translation initiation factor 2B complex"/>
    <property type="evidence" value="ECO:0007669"/>
    <property type="project" value="TreeGrafter"/>
</dbReference>
<protein>
    <recommendedName>
        <fullName evidence="6">Translation initiation factor eIF2B subunit gamma</fullName>
    </recommendedName>
    <alternativeName>
        <fullName evidence="7">eIF2B GDP-GTP exchange factor subunit gamma</fullName>
    </alternativeName>
</protein>
<dbReference type="Pfam" id="PF25084">
    <property type="entry name" value="LbH_EIF2B"/>
    <property type="match status" value="1"/>
</dbReference>
<evidence type="ECO:0000256" key="8">
    <source>
        <dbReference type="ARBA" id="ARBA00045373"/>
    </source>
</evidence>
<dbReference type="InterPro" id="IPR051960">
    <property type="entry name" value="eIF2B_gamma"/>
</dbReference>
<evidence type="ECO:0000259" key="10">
    <source>
        <dbReference type="Pfam" id="PF00483"/>
    </source>
</evidence>
<evidence type="ECO:0000259" key="11">
    <source>
        <dbReference type="Pfam" id="PF25084"/>
    </source>
</evidence>
<evidence type="ECO:0000256" key="6">
    <source>
        <dbReference type="ARBA" id="ARBA00044196"/>
    </source>
</evidence>
<evidence type="ECO:0000256" key="7">
    <source>
        <dbReference type="ARBA" id="ARBA00044229"/>
    </source>
</evidence>
<dbReference type="PANTHER" id="PTHR45989:SF1">
    <property type="entry name" value="TRANSLATION INITIATION FACTOR EIF-2B SUBUNIT GAMMA"/>
    <property type="match status" value="1"/>
</dbReference>
<evidence type="ECO:0000313" key="12">
    <source>
        <dbReference type="EMBL" id="CAE1261914.1"/>
    </source>
</evidence>
<dbReference type="AlphaFoldDB" id="A0A812CBF2"/>
<name>A0A812CBF2_ACAPH</name>
<dbReference type="GO" id="GO:0005085">
    <property type="term" value="F:guanyl-nucleotide exchange factor activity"/>
    <property type="evidence" value="ECO:0007669"/>
    <property type="project" value="TreeGrafter"/>
</dbReference>
<dbReference type="SUPFAM" id="SSF53448">
    <property type="entry name" value="Nucleotide-diphospho-sugar transferases"/>
    <property type="match status" value="1"/>
</dbReference>
<evidence type="ECO:0000256" key="4">
    <source>
        <dbReference type="ARBA" id="ARBA00022540"/>
    </source>
</evidence>
<comment type="caution">
    <text evidence="12">The sequence shown here is derived from an EMBL/GenBank/DDBJ whole genome shotgun (WGS) entry which is preliminary data.</text>
</comment>
<dbReference type="OrthoDB" id="10250549at2759"/>
<dbReference type="CDD" id="cd04198">
    <property type="entry name" value="eIF-2B_gamma_N"/>
    <property type="match status" value="1"/>
</dbReference>
<evidence type="ECO:0000256" key="3">
    <source>
        <dbReference type="ARBA" id="ARBA00022490"/>
    </source>
</evidence>
<evidence type="ECO:0000256" key="9">
    <source>
        <dbReference type="ARBA" id="ARBA00046432"/>
    </source>
</evidence>
<gene>
    <name evidence="12" type="ORF">SPHA_32961</name>
</gene>
<dbReference type="Gene3D" id="3.90.550.10">
    <property type="entry name" value="Spore Coat Polysaccharide Biosynthesis Protein SpsA, Chain A"/>
    <property type="match status" value="1"/>
</dbReference>
<dbReference type="EMBL" id="CAHIKZ030001375">
    <property type="protein sequence ID" value="CAE1261914.1"/>
    <property type="molecule type" value="Genomic_DNA"/>
</dbReference>
<evidence type="ECO:0000256" key="2">
    <source>
        <dbReference type="ARBA" id="ARBA00007878"/>
    </source>
</evidence>
<dbReference type="GO" id="GO:0005829">
    <property type="term" value="C:cytosol"/>
    <property type="evidence" value="ECO:0007669"/>
    <property type="project" value="UniProtKB-SubCell"/>
</dbReference>
<keyword evidence="4" id="KW-0396">Initiation factor</keyword>
<dbReference type="PANTHER" id="PTHR45989">
    <property type="entry name" value="TRANSLATION INITIATION FACTOR EIF-2B SUBUNIT GAMMA"/>
    <property type="match status" value="1"/>
</dbReference>
<dbReference type="Pfam" id="PF00483">
    <property type="entry name" value="NTP_transferase"/>
    <property type="match status" value="1"/>
</dbReference>
<comment type="subunit">
    <text evidence="9">Component of the translation initiation factor 2B (eIF2B) complex which is a heterodecamer of two sets of five different subunits: alpha, beta, gamma, delta and epsilon. Subunits alpha, beta and delta comprise a regulatory subcomplex and subunits epsilon and gamma comprise a catalytic subcomplex. Within the complex, the hexameric regulatory complex resides at the center, with the two heterodimeric catalytic subcomplexes bound on opposite sides.</text>
</comment>
<dbReference type="GO" id="GO:0003743">
    <property type="term" value="F:translation initiation factor activity"/>
    <property type="evidence" value="ECO:0007669"/>
    <property type="project" value="UniProtKB-KW"/>
</dbReference>
<evidence type="ECO:0000313" key="13">
    <source>
        <dbReference type="Proteomes" id="UP000597762"/>
    </source>
</evidence>
<keyword evidence="13" id="KW-1185">Reference proteome</keyword>
<dbReference type="InterPro" id="IPR029044">
    <property type="entry name" value="Nucleotide-diphossugar_trans"/>
</dbReference>
<keyword evidence="5" id="KW-0648">Protein biosynthesis</keyword>
<dbReference type="InterPro" id="IPR005835">
    <property type="entry name" value="NTP_transferase_dom"/>
</dbReference>
<evidence type="ECO:0000256" key="1">
    <source>
        <dbReference type="ARBA" id="ARBA00004514"/>
    </source>
</evidence>
<dbReference type="Gene3D" id="2.160.10.10">
    <property type="entry name" value="Hexapeptide repeat proteins"/>
    <property type="match status" value="1"/>
</dbReference>
<comment type="similarity">
    <text evidence="2">Belongs to the eIF-2B gamma/epsilon subunits family.</text>
</comment>
<dbReference type="InterPro" id="IPR056764">
    <property type="entry name" value="LbH_EIF2B3/5"/>
</dbReference>
<dbReference type="Proteomes" id="UP000597762">
    <property type="component" value="Unassembled WGS sequence"/>
</dbReference>